<keyword evidence="2" id="KW-1185">Reference proteome</keyword>
<reference evidence="1" key="1">
    <citation type="journal article" date="2020" name="Stud. Mycol.">
        <title>101 Dothideomycetes genomes: a test case for predicting lifestyles and emergence of pathogens.</title>
        <authorList>
            <person name="Haridas S."/>
            <person name="Albert R."/>
            <person name="Binder M."/>
            <person name="Bloem J."/>
            <person name="Labutti K."/>
            <person name="Salamov A."/>
            <person name="Andreopoulos B."/>
            <person name="Baker S."/>
            <person name="Barry K."/>
            <person name="Bills G."/>
            <person name="Bluhm B."/>
            <person name="Cannon C."/>
            <person name="Castanera R."/>
            <person name="Culley D."/>
            <person name="Daum C."/>
            <person name="Ezra D."/>
            <person name="Gonzalez J."/>
            <person name="Henrissat B."/>
            <person name="Kuo A."/>
            <person name="Liang C."/>
            <person name="Lipzen A."/>
            <person name="Lutzoni F."/>
            <person name="Magnuson J."/>
            <person name="Mondo S."/>
            <person name="Nolan M."/>
            <person name="Ohm R."/>
            <person name="Pangilinan J."/>
            <person name="Park H.-J."/>
            <person name="Ramirez L."/>
            <person name="Alfaro M."/>
            <person name="Sun H."/>
            <person name="Tritt A."/>
            <person name="Yoshinaga Y."/>
            <person name="Zwiers L.-H."/>
            <person name="Turgeon B."/>
            <person name="Goodwin S."/>
            <person name="Spatafora J."/>
            <person name="Crous P."/>
            <person name="Grigoriev I."/>
        </authorList>
    </citation>
    <scope>NUCLEOTIDE SEQUENCE</scope>
    <source>
        <strain evidence="1">ATCC 200398</strain>
    </source>
</reference>
<evidence type="ECO:0000313" key="2">
    <source>
        <dbReference type="Proteomes" id="UP000799755"/>
    </source>
</evidence>
<organism evidence="1 2">
    <name type="scientific">Lindgomyces ingoldianus</name>
    <dbReference type="NCBI Taxonomy" id="673940"/>
    <lineage>
        <taxon>Eukaryota</taxon>
        <taxon>Fungi</taxon>
        <taxon>Dikarya</taxon>
        <taxon>Ascomycota</taxon>
        <taxon>Pezizomycotina</taxon>
        <taxon>Dothideomycetes</taxon>
        <taxon>Pleosporomycetidae</taxon>
        <taxon>Pleosporales</taxon>
        <taxon>Lindgomycetaceae</taxon>
        <taxon>Lindgomyces</taxon>
    </lineage>
</organism>
<comment type="caution">
    <text evidence="1">The sequence shown here is derived from an EMBL/GenBank/DDBJ whole genome shotgun (WGS) entry which is preliminary data.</text>
</comment>
<accession>A0ACB6QX29</accession>
<proteinExistence type="predicted"/>
<sequence>MTETYTLFAFPLVLARRLICGLPHSYVPRFLDPKRRLRLDGVGIVVGKNPDVRWIREDVELCGFLRTLGVLMDGVSVTPPNAVEMLGANGNRLIPKLEDRFSDSRLGADLGMRLFTPPFPFCCSSLTLLLTLILLIALFGRSCENVRTIEKAGLFSSSSTPLFVLISEFSPFTAISDLLRYLNAQSKVAFSSTLHAMPLNALATLYCYASERIACGFSVFCDDFRNMTSVFFMVTNESQPLQYYSQVFSTTSSNLNCLRSPTNIYVGKDFLLTIALRRWGRWESLHYDIMPRFRLSIQEGRYELDFQNMFQFLVECILQTPCDALLQYPEPSCLTLHGSSTPSLSNADSNQVKIALLYFPFTLKRPFPSSLLSILADVFHAVRQSLVMCSIAVRSEAINEHDIGRKICRHARLCLVSHNV</sequence>
<name>A0ACB6QX29_9PLEO</name>
<protein>
    <submittedName>
        <fullName evidence="1">Uncharacterized protein</fullName>
    </submittedName>
</protein>
<gene>
    <name evidence="1" type="ORF">BDR25DRAFT_354083</name>
</gene>
<dbReference type="Proteomes" id="UP000799755">
    <property type="component" value="Unassembled WGS sequence"/>
</dbReference>
<evidence type="ECO:0000313" key="1">
    <source>
        <dbReference type="EMBL" id="KAF2471554.1"/>
    </source>
</evidence>
<dbReference type="EMBL" id="MU003504">
    <property type="protein sequence ID" value="KAF2471554.1"/>
    <property type="molecule type" value="Genomic_DNA"/>
</dbReference>